<feature type="transmembrane region" description="Helical" evidence="1">
    <location>
        <begin position="185"/>
        <end position="206"/>
    </location>
</feature>
<dbReference type="OrthoDB" id="1826454at2"/>
<protein>
    <submittedName>
        <fullName evidence="2">ABC-2 transporter permease</fullName>
    </submittedName>
</protein>
<reference evidence="2 3" key="1">
    <citation type="submission" date="2019-09" db="EMBL/GenBank/DDBJ databases">
        <authorList>
            <person name="Valk L.C."/>
        </authorList>
    </citation>
    <scope>NUCLEOTIDE SEQUENCE [LARGE SCALE GENOMIC DNA]</scope>
    <source>
        <strain evidence="2">GalUA</strain>
    </source>
</reference>
<dbReference type="Pfam" id="PF13346">
    <property type="entry name" value="ABC2_membrane_5"/>
    <property type="match status" value="1"/>
</dbReference>
<feature type="transmembrane region" description="Helical" evidence="1">
    <location>
        <begin position="15"/>
        <end position="33"/>
    </location>
</feature>
<keyword evidence="1" id="KW-1133">Transmembrane helix</keyword>
<feature type="transmembrane region" description="Helical" evidence="1">
    <location>
        <begin position="86"/>
        <end position="108"/>
    </location>
</feature>
<keyword evidence="3" id="KW-1185">Reference proteome</keyword>
<keyword evidence="1" id="KW-0812">Transmembrane</keyword>
<accession>A0A7V7QN01</accession>
<organism evidence="2 3">
    <name type="scientific">Candidatus Galacturonatibacter soehngenii</name>
    <dbReference type="NCBI Taxonomy" id="2307010"/>
    <lineage>
        <taxon>Bacteria</taxon>
        <taxon>Bacillati</taxon>
        <taxon>Bacillota</taxon>
        <taxon>Clostridia</taxon>
        <taxon>Lachnospirales</taxon>
        <taxon>Lachnospiraceae</taxon>
        <taxon>Candidatus Galacturonatibacter</taxon>
    </lineage>
</organism>
<evidence type="ECO:0000256" key="1">
    <source>
        <dbReference type="SAM" id="Phobius"/>
    </source>
</evidence>
<feature type="transmembrane region" description="Helical" evidence="1">
    <location>
        <begin position="146"/>
        <end position="165"/>
    </location>
</feature>
<feature type="transmembrane region" description="Helical" evidence="1">
    <location>
        <begin position="39"/>
        <end position="57"/>
    </location>
</feature>
<feature type="transmembrane region" description="Helical" evidence="1">
    <location>
        <begin position="120"/>
        <end position="139"/>
    </location>
</feature>
<dbReference type="AlphaFoldDB" id="A0A7V7QN01"/>
<reference evidence="2 3" key="2">
    <citation type="submission" date="2020-02" db="EMBL/GenBank/DDBJ databases">
        <title>Candidatus Galacturonibacter soehngenii shows hetero-acetogenic catabolism of galacturonic acid but lacks a canonical carbon monoxide dehydrogenase/acetyl-CoA synthase complex.</title>
        <authorList>
            <person name="Diender M."/>
            <person name="Stouten G.R."/>
            <person name="Petersen J.F."/>
            <person name="Nielsen P.H."/>
            <person name="Dueholm M.S."/>
            <person name="Pronk J.T."/>
            <person name="Van Loosdrecht M.C.M."/>
        </authorList>
    </citation>
    <scope>NUCLEOTIDE SEQUENCE [LARGE SCALE GENOMIC DNA]</scope>
    <source>
        <strain evidence="2">GalUA</strain>
    </source>
</reference>
<keyword evidence="1" id="KW-0472">Membrane</keyword>
<dbReference type="EMBL" id="WAGX01000004">
    <property type="protein sequence ID" value="KAB1440141.1"/>
    <property type="molecule type" value="Genomic_DNA"/>
</dbReference>
<sequence length="212" mass="23969">MNLIRKDFMLVKNKMLAYGFLCTFITLLFKLLIDHTVIENALVCAIGLLFSYFNTIISFEAEGKYKAGATIITLPYIRQNIITAKYLSILLINTLYYATNLLLLAGMYLSGIDTWSGKGILYGVAGGLIVLSIMIPFFIRFDYIKASNVMMLSVMLVGVLIALFSKKSTNLNEMFFNIFLIDAKYLCFISLLIVLLSYLISSNIFLKKEFNT</sequence>
<name>A0A7V7QN01_9FIRM</name>
<dbReference type="Proteomes" id="UP000461768">
    <property type="component" value="Unassembled WGS sequence"/>
</dbReference>
<dbReference type="InterPro" id="IPR025699">
    <property type="entry name" value="ABC2_memb-like"/>
</dbReference>
<dbReference type="RefSeq" id="WP_151143519.1">
    <property type="nucleotide sequence ID" value="NZ_WAGX01000004.1"/>
</dbReference>
<comment type="caution">
    <text evidence="2">The sequence shown here is derived from an EMBL/GenBank/DDBJ whole genome shotgun (WGS) entry which is preliminary data.</text>
</comment>
<evidence type="ECO:0000313" key="3">
    <source>
        <dbReference type="Proteomes" id="UP000461768"/>
    </source>
</evidence>
<proteinExistence type="predicted"/>
<evidence type="ECO:0000313" key="2">
    <source>
        <dbReference type="EMBL" id="KAB1440141.1"/>
    </source>
</evidence>
<gene>
    <name evidence="2" type="ORF">F7O84_07125</name>
</gene>